<feature type="signal peptide" evidence="1">
    <location>
        <begin position="1"/>
        <end position="19"/>
    </location>
</feature>
<gene>
    <name evidence="3" type="ORF">AB3K24_02165</name>
</gene>
<evidence type="ECO:0000256" key="1">
    <source>
        <dbReference type="SAM" id="SignalP"/>
    </source>
</evidence>
<organism evidence="3 4">
    <name type="scientific">Leuconostoc aquikimchii</name>
    <dbReference type="NCBI Taxonomy" id="3236804"/>
    <lineage>
        <taxon>Bacteria</taxon>
        <taxon>Bacillati</taxon>
        <taxon>Bacillota</taxon>
        <taxon>Bacilli</taxon>
        <taxon>Lactobacillales</taxon>
        <taxon>Lactobacillaceae</taxon>
        <taxon>Leuconostoc</taxon>
    </lineage>
</organism>
<evidence type="ECO:0000313" key="3">
    <source>
        <dbReference type="EMBL" id="MEX0380159.1"/>
    </source>
</evidence>
<dbReference type="Proteomes" id="UP001556617">
    <property type="component" value="Unassembled WGS sequence"/>
</dbReference>
<accession>A0ABV3S2T1</accession>
<dbReference type="RefSeq" id="WP_367973581.1">
    <property type="nucleotide sequence ID" value="NZ_JBFPEQ010000001.1"/>
</dbReference>
<keyword evidence="4" id="KW-1185">Reference proteome</keyword>
<comment type="caution">
    <text evidence="3">The sequence shown here is derived from an EMBL/GenBank/DDBJ whole genome shotgun (WGS) entry which is preliminary data.</text>
</comment>
<dbReference type="InterPro" id="IPR025164">
    <property type="entry name" value="Toastrack_DUF4097"/>
</dbReference>
<reference evidence="3 4" key="1">
    <citation type="submission" date="2024-07" db="EMBL/GenBank/DDBJ databases">
        <authorList>
            <person name="Yun M."/>
        </authorList>
    </citation>
    <scope>NUCLEOTIDE SEQUENCE [LARGE SCALE GENOMIC DNA]</scope>
    <source>
        <strain evidence="3 4">MS01</strain>
    </source>
</reference>
<name>A0ABV3S2T1_9LACO</name>
<feature type="domain" description="DUF4097" evidence="2">
    <location>
        <begin position="61"/>
        <end position="294"/>
    </location>
</feature>
<dbReference type="Pfam" id="PF13349">
    <property type="entry name" value="DUF4097"/>
    <property type="match status" value="1"/>
</dbReference>
<keyword evidence="1" id="KW-0732">Signal</keyword>
<sequence length="295" mass="32396">MKRKTIIGWSLLAVGVVMATSAAVIEKPGTVIWDNGFSYQKREAVKTDDLSHQLPKNTQDIQKIAVNATDTDVYVQQGDTFSVTETHVDSKNKAKISFLNNELKIEKATTGHRILDFDWDEFDEVNSPRLTITVPRHVKLNTIAVTQSDSEVTMADVTADTINVKSDNGDVNLVRVISQNVMTEVQNAEANLHNVTIDKLRVKLNNDDLTLAGSSVKTLEADLENGDADIEHSKIETGGHIRNQNGDIAIETTQLPTFSTQNNTGDVEVSPTLTGQQRGNAAFVIQNQNGDIEIE</sequence>
<dbReference type="EMBL" id="JBFPER010000001">
    <property type="protein sequence ID" value="MEX0380159.1"/>
    <property type="molecule type" value="Genomic_DNA"/>
</dbReference>
<protein>
    <submittedName>
        <fullName evidence="3">DUF4097 family beta strand repeat-containing protein</fullName>
    </submittedName>
</protein>
<evidence type="ECO:0000313" key="4">
    <source>
        <dbReference type="Proteomes" id="UP001556617"/>
    </source>
</evidence>
<proteinExistence type="predicted"/>
<evidence type="ECO:0000259" key="2">
    <source>
        <dbReference type="Pfam" id="PF13349"/>
    </source>
</evidence>
<feature type="chain" id="PRO_5045611721" evidence="1">
    <location>
        <begin position="20"/>
        <end position="295"/>
    </location>
</feature>